<sequence>MSTISISDMSLATPIRLPNELLSHIVFEALLSSRLNSTTDELFIQPKCRMAFQSLCNGFGSACRKYRAVLLREWFRVFHVQELEDLETIINRNSGIIKSVFVAEFIRELHFHQSLILLPSHFTSLKNLHTISYPLQRTRVTTGTSRSSNTNLSDSGIPYFPAVLQKLELREADTCSPDELRSINLRSLTSLTDLRVACGGDGAWGPVPYYNSPRLPRQVSSERPSRGQKLAHLIESYLDVLSPLKRLKRLSLDVHFTDATVFPPEHSPPGHLPPNPHLALLAQQQQQLAFFQTLLLLNPGFIPPAPAAPAQPATPTEPACTGDNYCATCWKARVNGTYRRELLAAKILARGLRSLETVEWTIWFKEKGTGERRRRVYIDRSTPLSKNCEETNLVEVEYLNAIPDTPGDGSTEEAESDDTEESETEDDILLKEANAVDFVCRTTKVPLALYPAVLG</sequence>
<gene>
    <name evidence="2" type="ORF">M408DRAFT_248797</name>
</gene>
<evidence type="ECO:0000313" key="3">
    <source>
        <dbReference type="Proteomes" id="UP000054097"/>
    </source>
</evidence>
<keyword evidence="3" id="KW-1185">Reference proteome</keyword>
<organism evidence="2 3">
    <name type="scientific">Serendipita vermifera MAFF 305830</name>
    <dbReference type="NCBI Taxonomy" id="933852"/>
    <lineage>
        <taxon>Eukaryota</taxon>
        <taxon>Fungi</taxon>
        <taxon>Dikarya</taxon>
        <taxon>Basidiomycota</taxon>
        <taxon>Agaricomycotina</taxon>
        <taxon>Agaricomycetes</taxon>
        <taxon>Sebacinales</taxon>
        <taxon>Serendipitaceae</taxon>
        <taxon>Serendipita</taxon>
    </lineage>
</organism>
<dbReference type="OrthoDB" id="3153657at2759"/>
<name>A0A0C3AV49_SERVB</name>
<protein>
    <submittedName>
        <fullName evidence="2">Uncharacterized protein</fullName>
    </submittedName>
</protein>
<reference evidence="2 3" key="1">
    <citation type="submission" date="2014-04" db="EMBL/GenBank/DDBJ databases">
        <authorList>
            <consortium name="DOE Joint Genome Institute"/>
            <person name="Kuo A."/>
            <person name="Zuccaro A."/>
            <person name="Kohler A."/>
            <person name="Nagy L.G."/>
            <person name="Floudas D."/>
            <person name="Copeland A."/>
            <person name="Barry K.W."/>
            <person name="Cichocki N."/>
            <person name="Veneault-Fourrey C."/>
            <person name="LaButti K."/>
            <person name="Lindquist E.A."/>
            <person name="Lipzen A."/>
            <person name="Lundell T."/>
            <person name="Morin E."/>
            <person name="Murat C."/>
            <person name="Sun H."/>
            <person name="Tunlid A."/>
            <person name="Henrissat B."/>
            <person name="Grigoriev I.V."/>
            <person name="Hibbett D.S."/>
            <person name="Martin F."/>
            <person name="Nordberg H.P."/>
            <person name="Cantor M.N."/>
            <person name="Hua S.X."/>
        </authorList>
    </citation>
    <scope>NUCLEOTIDE SEQUENCE [LARGE SCALE GENOMIC DNA]</scope>
    <source>
        <strain evidence="2 3">MAFF 305830</strain>
    </source>
</reference>
<dbReference type="EMBL" id="KN824330">
    <property type="protein sequence ID" value="KIM23904.1"/>
    <property type="molecule type" value="Genomic_DNA"/>
</dbReference>
<evidence type="ECO:0000313" key="2">
    <source>
        <dbReference type="EMBL" id="KIM23904.1"/>
    </source>
</evidence>
<feature type="region of interest" description="Disordered" evidence="1">
    <location>
        <begin position="401"/>
        <end position="426"/>
    </location>
</feature>
<reference evidence="3" key="2">
    <citation type="submission" date="2015-01" db="EMBL/GenBank/DDBJ databases">
        <title>Evolutionary Origins and Diversification of the Mycorrhizal Mutualists.</title>
        <authorList>
            <consortium name="DOE Joint Genome Institute"/>
            <consortium name="Mycorrhizal Genomics Consortium"/>
            <person name="Kohler A."/>
            <person name="Kuo A."/>
            <person name="Nagy L.G."/>
            <person name="Floudas D."/>
            <person name="Copeland A."/>
            <person name="Barry K.W."/>
            <person name="Cichocki N."/>
            <person name="Veneault-Fourrey C."/>
            <person name="LaButti K."/>
            <person name="Lindquist E.A."/>
            <person name="Lipzen A."/>
            <person name="Lundell T."/>
            <person name="Morin E."/>
            <person name="Murat C."/>
            <person name="Riley R."/>
            <person name="Ohm R."/>
            <person name="Sun H."/>
            <person name="Tunlid A."/>
            <person name="Henrissat B."/>
            <person name="Grigoriev I.V."/>
            <person name="Hibbett D.S."/>
            <person name="Martin F."/>
        </authorList>
    </citation>
    <scope>NUCLEOTIDE SEQUENCE [LARGE SCALE GENOMIC DNA]</scope>
    <source>
        <strain evidence="3">MAFF 305830</strain>
    </source>
</reference>
<proteinExistence type="predicted"/>
<dbReference type="HOGENOM" id="CLU_601532_0_0_1"/>
<evidence type="ECO:0000256" key="1">
    <source>
        <dbReference type="SAM" id="MobiDB-lite"/>
    </source>
</evidence>
<feature type="compositionally biased region" description="Acidic residues" evidence="1">
    <location>
        <begin position="410"/>
        <end position="426"/>
    </location>
</feature>
<dbReference type="AlphaFoldDB" id="A0A0C3AV49"/>
<accession>A0A0C3AV49</accession>
<dbReference type="Proteomes" id="UP000054097">
    <property type="component" value="Unassembled WGS sequence"/>
</dbReference>